<dbReference type="InterPro" id="IPR003587">
    <property type="entry name" value="Hint_dom_N"/>
</dbReference>
<dbReference type="OrthoDB" id="5212at2759"/>
<dbReference type="GO" id="GO:0016539">
    <property type="term" value="P:intein-mediated protein splicing"/>
    <property type="evidence" value="ECO:0007669"/>
    <property type="project" value="InterPro"/>
</dbReference>
<sequence length="853" mass="92225">MLACCTGREGGTLPILQTDGDLEKAGALTWRPVAISVAATTGWLLGCSAARLMDCSVEPESTAAGRSFSSRNKWRQRPKDKTAVPLRLQLLNLLLLIDTLCSIGHGKVPPRCAWMLNNMMRRRAALPVLLLTLTALGLTLGASNGVPTRHDELMLDGEDLIGREEGDHGDSMSADLPEGINQESRSNSSKAHLDASLEALHDRVVKVAAKIGDERRPLCAGYLIRDQWVLTAASCVHTFTADPNSVESRNLPYVVQVPDVQNRSKLNDLAIAQSFCHPFYDFIARSADLCLLLLNEPVLHFSTDTGSERTTVNTLFELASAQLDDIVAFLTLETTPNGLVRRAAGAEHCSEYSNVTQSVSLTADAGLFVHMKSQACVDEMLGKDDIYVYSAQRLTGSAGFVVRDAEVPLLSHVWSFANASSEVGAAVATDVGFFRDWIAVTLLSSANDSSLCFDAQEKAGRIGDVCDLNAECCSGVCLGGACQAATCGDLMSRDLGCPCDSAKNCGSGFCGAQGTCEVCNAETQSDWLYSNLCDADDNLLWSIVFQSSNGDSVTRSLPYPVVKGPIAHNATARRVPICRDGRYRFAQSSTVATESSFLLMNLQTSCSRSDVLAPFTTVYEFNLRDDVMCTKPVYSPLECTAEDVPQETNRPQYSSSALPTESPTPTSDGEAELPGSCFPAAATVLLVDGTVRAMEHLMIGDRVLTGNPKQPVSDIYLFGHRTQVGMFDFLELGTSNGRSLTLSPGHYVHTMRRGVQQARYIRKGDELVDTDGQAAAVESILQTRQRGLYNPHTMQGDLLVNGFRASSYTHAVPPGLAHVMLGPVRVLYSISHAQLFSCIEKGLEWMLRSVSNI</sequence>
<dbReference type="InterPro" id="IPR036844">
    <property type="entry name" value="Hint_dom_sf"/>
</dbReference>
<name>A0A5J4Z846_PORPP</name>
<evidence type="ECO:0000313" key="5">
    <source>
        <dbReference type="Proteomes" id="UP000324585"/>
    </source>
</evidence>
<dbReference type="InterPro" id="IPR009003">
    <property type="entry name" value="Peptidase_S1_PA"/>
</dbReference>
<dbReference type="Pfam" id="PF01079">
    <property type="entry name" value="Hint"/>
    <property type="match status" value="1"/>
</dbReference>
<dbReference type="Gene3D" id="2.40.10.10">
    <property type="entry name" value="Trypsin-like serine proteases"/>
    <property type="match status" value="1"/>
</dbReference>
<protein>
    <submittedName>
        <fullName evidence="4">Protein hedgehog</fullName>
    </submittedName>
</protein>
<dbReference type="AlphaFoldDB" id="A0A5J4Z846"/>
<keyword evidence="5" id="KW-1185">Reference proteome</keyword>
<gene>
    <name evidence="4" type="ORF">FVE85_7511</name>
</gene>
<keyword evidence="2" id="KW-1133">Transmembrane helix</keyword>
<feature type="compositionally biased region" description="Polar residues" evidence="1">
    <location>
        <begin position="646"/>
        <end position="667"/>
    </location>
</feature>
<keyword evidence="2" id="KW-0472">Membrane</keyword>
<evidence type="ECO:0000256" key="1">
    <source>
        <dbReference type="SAM" id="MobiDB-lite"/>
    </source>
</evidence>
<dbReference type="SUPFAM" id="SSF50494">
    <property type="entry name" value="Trypsin-like serine proteases"/>
    <property type="match status" value="2"/>
</dbReference>
<dbReference type="Proteomes" id="UP000324585">
    <property type="component" value="Unassembled WGS sequence"/>
</dbReference>
<evidence type="ECO:0000256" key="2">
    <source>
        <dbReference type="SAM" id="Phobius"/>
    </source>
</evidence>
<reference evidence="5" key="1">
    <citation type="journal article" date="2019" name="Nat. Commun.">
        <title>Expansion of phycobilisome linker gene families in mesophilic red algae.</title>
        <authorList>
            <person name="Lee J."/>
            <person name="Kim D."/>
            <person name="Bhattacharya D."/>
            <person name="Yoon H.S."/>
        </authorList>
    </citation>
    <scope>NUCLEOTIDE SEQUENCE [LARGE SCALE GENOMIC DNA]</scope>
    <source>
        <strain evidence="5">CCMP 1328</strain>
    </source>
</reference>
<feature type="compositionally biased region" description="Basic and acidic residues" evidence="1">
    <location>
        <begin position="161"/>
        <end position="170"/>
    </location>
</feature>
<feature type="domain" description="Peptidase S1" evidence="3">
    <location>
        <begin position="160"/>
        <end position="443"/>
    </location>
</feature>
<dbReference type="EMBL" id="VRMN01000001">
    <property type="protein sequence ID" value="KAA8499926.1"/>
    <property type="molecule type" value="Genomic_DNA"/>
</dbReference>
<dbReference type="PROSITE" id="PS50240">
    <property type="entry name" value="TRYPSIN_DOM"/>
    <property type="match status" value="1"/>
</dbReference>
<dbReference type="SMART" id="SM00306">
    <property type="entry name" value="HintN"/>
    <property type="match status" value="1"/>
</dbReference>
<keyword evidence="2" id="KW-0812">Transmembrane</keyword>
<dbReference type="GO" id="GO:0004252">
    <property type="term" value="F:serine-type endopeptidase activity"/>
    <property type="evidence" value="ECO:0007669"/>
    <property type="project" value="InterPro"/>
</dbReference>
<evidence type="ECO:0000259" key="3">
    <source>
        <dbReference type="PROSITE" id="PS50240"/>
    </source>
</evidence>
<dbReference type="Gene3D" id="2.170.16.10">
    <property type="entry name" value="Hedgehog/Intein (Hint) domain"/>
    <property type="match status" value="1"/>
</dbReference>
<feature type="transmembrane region" description="Helical" evidence="2">
    <location>
        <begin position="124"/>
        <end position="142"/>
    </location>
</feature>
<dbReference type="InterPro" id="IPR001254">
    <property type="entry name" value="Trypsin_dom"/>
</dbReference>
<dbReference type="InterPro" id="IPR050387">
    <property type="entry name" value="Hedgehog_Signaling"/>
</dbReference>
<dbReference type="GO" id="GO:0016540">
    <property type="term" value="P:protein autoprocessing"/>
    <property type="evidence" value="ECO:0007669"/>
    <property type="project" value="InterPro"/>
</dbReference>
<dbReference type="InterPro" id="IPR006141">
    <property type="entry name" value="Intein_N"/>
</dbReference>
<organism evidence="4 5">
    <name type="scientific">Porphyridium purpureum</name>
    <name type="common">Red alga</name>
    <name type="synonym">Porphyridium cruentum</name>
    <dbReference type="NCBI Taxonomy" id="35688"/>
    <lineage>
        <taxon>Eukaryota</taxon>
        <taxon>Rhodophyta</taxon>
        <taxon>Bangiophyceae</taxon>
        <taxon>Porphyridiales</taxon>
        <taxon>Porphyridiaceae</taxon>
        <taxon>Porphyridium</taxon>
    </lineage>
</organism>
<dbReference type="PANTHER" id="PTHR11889:SF31">
    <property type="entry name" value="PROTEIN HEDGEHOG"/>
    <property type="match status" value="1"/>
</dbReference>
<feature type="compositionally biased region" description="Polar residues" evidence="1">
    <location>
        <begin position="181"/>
        <end position="190"/>
    </location>
</feature>
<dbReference type="Pfam" id="PF00089">
    <property type="entry name" value="Trypsin"/>
    <property type="match status" value="1"/>
</dbReference>
<proteinExistence type="predicted"/>
<feature type="region of interest" description="Disordered" evidence="1">
    <location>
        <begin position="161"/>
        <end position="192"/>
    </location>
</feature>
<dbReference type="PANTHER" id="PTHR11889">
    <property type="entry name" value="HEDGEHOG"/>
    <property type="match status" value="1"/>
</dbReference>
<evidence type="ECO:0000313" key="4">
    <source>
        <dbReference type="EMBL" id="KAA8499926.1"/>
    </source>
</evidence>
<dbReference type="InterPro" id="IPR001767">
    <property type="entry name" value="Hedgehog_Hint"/>
</dbReference>
<comment type="caution">
    <text evidence="4">The sequence shown here is derived from an EMBL/GenBank/DDBJ whole genome shotgun (WGS) entry which is preliminary data.</text>
</comment>
<feature type="region of interest" description="Disordered" evidence="1">
    <location>
        <begin position="640"/>
        <end position="673"/>
    </location>
</feature>
<dbReference type="CDD" id="cd00081">
    <property type="entry name" value="Hint"/>
    <property type="match status" value="1"/>
</dbReference>
<dbReference type="SUPFAM" id="SSF51294">
    <property type="entry name" value="Hedgehog/intein (Hint) domain"/>
    <property type="match status" value="1"/>
</dbReference>
<dbReference type="InterPro" id="IPR043504">
    <property type="entry name" value="Peptidase_S1_PA_chymotrypsin"/>
</dbReference>
<dbReference type="PROSITE" id="PS50817">
    <property type="entry name" value="INTEIN_N_TER"/>
    <property type="match status" value="1"/>
</dbReference>
<accession>A0A5J4Z846</accession>